<keyword evidence="2" id="KW-1185">Reference proteome</keyword>
<sequence length="46" mass="5095">MLGCRNVGLLRRWVSGSWGDHYKHASVTKFGDILLIGSVIPLDRLG</sequence>
<dbReference type="EMBL" id="CAJVPL010006147">
    <property type="protein sequence ID" value="CAG8662650.1"/>
    <property type="molecule type" value="Genomic_DNA"/>
</dbReference>
<comment type="caution">
    <text evidence="1">The sequence shown here is derived from an EMBL/GenBank/DDBJ whole genome shotgun (WGS) entry which is preliminary data.</text>
</comment>
<feature type="non-terminal residue" evidence="1">
    <location>
        <position position="46"/>
    </location>
</feature>
<name>A0A9N9H7H9_9GLOM</name>
<dbReference type="Proteomes" id="UP000789831">
    <property type="component" value="Unassembled WGS sequence"/>
</dbReference>
<gene>
    <name evidence="1" type="ORF">AGERDE_LOCUS11891</name>
</gene>
<evidence type="ECO:0000313" key="2">
    <source>
        <dbReference type="Proteomes" id="UP000789831"/>
    </source>
</evidence>
<organism evidence="1 2">
    <name type="scientific">Ambispora gerdemannii</name>
    <dbReference type="NCBI Taxonomy" id="144530"/>
    <lineage>
        <taxon>Eukaryota</taxon>
        <taxon>Fungi</taxon>
        <taxon>Fungi incertae sedis</taxon>
        <taxon>Mucoromycota</taxon>
        <taxon>Glomeromycotina</taxon>
        <taxon>Glomeromycetes</taxon>
        <taxon>Archaeosporales</taxon>
        <taxon>Ambisporaceae</taxon>
        <taxon>Ambispora</taxon>
    </lineage>
</organism>
<reference evidence="1" key="1">
    <citation type="submission" date="2021-06" db="EMBL/GenBank/DDBJ databases">
        <authorList>
            <person name="Kallberg Y."/>
            <person name="Tangrot J."/>
            <person name="Rosling A."/>
        </authorList>
    </citation>
    <scope>NUCLEOTIDE SEQUENCE</scope>
    <source>
        <strain evidence="1">MT106</strain>
    </source>
</reference>
<evidence type="ECO:0000313" key="1">
    <source>
        <dbReference type="EMBL" id="CAG8662650.1"/>
    </source>
</evidence>
<proteinExistence type="predicted"/>
<protein>
    <submittedName>
        <fullName evidence="1">5526_t:CDS:1</fullName>
    </submittedName>
</protein>
<dbReference type="AlphaFoldDB" id="A0A9N9H7H9"/>
<accession>A0A9N9H7H9</accession>